<dbReference type="AlphaFoldDB" id="A0A0F9CI76"/>
<name>A0A0F9CI76_9ZZZZ</name>
<protein>
    <submittedName>
        <fullName evidence="1">Uncharacterized protein</fullName>
    </submittedName>
</protein>
<feature type="non-terminal residue" evidence="1">
    <location>
        <position position="1"/>
    </location>
</feature>
<reference evidence="1" key="1">
    <citation type="journal article" date="2015" name="Nature">
        <title>Complex archaea that bridge the gap between prokaryotes and eukaryotes.</title>
        <authorList>
            <person name="Spang A."/>
            <person name="Saw J.H."/>
            <person name="Jorgensen S.L."/>
            <person name="Zaremba-Niedzwiedzka K."/>
            <person name="Martijn J."/>
            <person name="Lind A.E."/>
            <person name="van Eijk R."/>
            <person name="Schleper C."/>
            <person name="Guy L."/>
            <person name="Ettema T.J."/>
        </authorList>
    </citation>
    <scope>NUCLEOTIDE SEQUENCE</scope>
</reference>
<dbReference type="EMBL" id="LAZR01044131">
    <property type="protein sequence ID" value="KKL05406.1"/>
    <property type="molecule type" value="Genomic_DNA"/>
</dbReference>
<accession>A0A0F9CI76</accession>
<proteinExistence type="predicted"/>
<comment type="caution">
    <text evidence="1">The sequence shown here is derived from an EMBL/GenBank/DDBJ whole genome shotgun (WGS) entry which is preliminary data.</text>
</comment>
<gene>
    <name evidence="1" type="ORF">LCGC14_2606360</name>
</gene>
<organism evidence="1">
    <name type="scientific">marine sediment metagenome</name>
    <dbReference type="NCBI Taxonomy" id="412755"/>
    <lineage>
        <taxon>unclassified sequences</taxon>
        <taxon>metagenomes</taxon>
        <taxon>ecological metagenomes</taxon>
    </lineage>
</organism>
<evidence type="ECO:0000313" key="1">
    <source>
        <dbReference type="EMBL" id="KKL05406.1"/>
    </source>
</evidence>
<sequence>FMAKRLMFEEQYDTVAVAWKMRQELGRHYALLAEPLRPACDLAKRCVYHQTHSLSEAFGCLFKGCGRWGEEEYEYSEFNEASADEADIELWLGEKIPKPLDEPNWDEAFEKDRRFFEETI</sequence>